<name>A0A7S2UVJ1_9STRA</name>
<feature type="chain" id="PRO_5030740516" description="Bulb-type lectin domain-containing protein" evidence="2">
    <location>
        <begin position="23"/>
        <end position="431"/>
    </location>
</feature>
<feature type="transmembrane region" description="Helical" evidence="1">
    <location>
        <begin position="217"/>
        <end position="236"/>
    </location>
</feature>
<feature type="transmembrane region" description="Helical" evidence="1">
    <location>
        <begin position="75"/>
        <end position="96"/>
    </location>
</feature>
<dbReference type="AlphaFoldDB" id="A0A7S2UVJ1"/>
<keyword evidence="1" id="KW-1133">Transmembrane helix</keyword>
<accession>A0A7S2UVJ1</accession>
<proteinExistence type="predicted"/>
<keyword evidence="1" id="KW-0472">Membrane</keyword>
<feature type="transmembrane region" description="Helical" evidence="1">
    <location>
        <begin position="103"/>
        <end position="121"/>
    </location>
</feature>
<gene>
    <name evidence="3" type="ORF">FJAP1339_LOCUS3045</name>
</gene>
<evidence type="ECO:0000256" key="2">
    <source>
        <dbReference type="SAM" id="SignalP"/>
    </source>
</evidence>
<sequence>MGSANMFLAVFWDLLLLDFPYAKEIALICYCFFIANKMKKKFENQFWFHSLVLYFFTALGGATLVPLILGKPPAYFQNDFVAACGFTAWLLTMYAPYNLVGKFFALAPCDYALSLMAFIFLGNSCLNTVDLCNSFFNPSAYYPTPMIAPIVLGAISVSAGQFFPLNEGLKAIEHTVPWNIQCGFFGAVFYQLAIQDDGPLGEAFELYVVGPRLTKEACRWLVVAFFVINGIATVHYPDKWVNPFAPVYNAVPKTNNLREFLWFALYCGTVVTAFFAFAYQQLPHEELQSGQVMNSGDWLTTCTVLPVLRSCTPHAVYLNSTGAVNIFQGSTPPKVSGIAKPLVWSSAAEKQKTTNNAGTGPFTLELEGAYLTVKDNGTVIWENMKESTAKKYKYSDYKMVVGQGAIGVFGVEDVTYQTLLWASDPMADMGA</sequence>
<evidence type="ECO:0000256" key="1">
    <source>
        <dbReference type="SAM" id="Phobius"/>
    </source>
</evidence>
<feature type="transmembrane region" description="Helical" evidence="1">
    <location>
        <begin position="141"/>
        <end position="163"/>
    </location>
</feature>
<organism evidence="3">
    <name type="scientific">Fibrocapsa japonica</name>
    <dbReference type="NCBI Taxonomy" id="94617"/>
    <lineage>
        <taxon>Eukaryota</taxon>
        <taxon>Sar</taxon>
        <taxon>Stramenopiles</taxon>
        <taxon>Ochrophyta</taxon>
        <taxon>Raphidophyceae</taxon>
        <taxon>Chattonellales</taxon>
        <taxon>Chattonellaceae</taxon>
        <taxon>Fibrocapsa</taxon>
    </lineage>
</organism>
<keyword evidence="2" id="KW-0732">Signal</keyword>
<reference evidence="3" key="1">
    <citation type="submission" date="2021-01" db="EMBL/GenBank/DDBJ databases">
        <authorList>
            <person name="Corre E."/>
            <person name="Pelletier E."/>
            <person name="Niang G."/>
            <person name="Scheremetjew M."/>
            <person name="Finn R."/>
            <person name="Kale V."/>
            <person name="Holt S."/>
            <person name="Cochrane G."/>
            <person name="Meng A."/>
            <person name="Brown T."/>
            <person name="Cohen L."/>
        </authorList>
    </citation>
    <scope>NUCLEOTIDE SEQUENCE</scope>
    <source>
        <strain evidence="3">CCMP1661</strain>
    </source>
</reference>
<feature type="transmembrane region" description="Helical" evidence="1">
    <location>
        <begin position="46"/>
        <end position="69"/>
    </location>
</feature>
<feature type="signal peptide" evidence="2">
    <location>
        <begin position="1"/>
        <end position="22"/>
    </location>
</feature>
<protein>
    <recommendedName>
        <fullName evidence="4">Bulb-type lectin domain-containing protein</fullName>
    </recommendedName>
</protein>
<evidence type="ECO:0000313" key="3">
    <source>
        <dbReference type="EMBL" id="CAD9860524.1"/>
    </source>
</evidence>
<feature type="transmembrane region" description="Helical" evidence="1">
    <location>
        <begin position="6"/>
        <end position="34"/>
    </location>
</feature>
<feature type="transmembrane region" description="Helical" evidence="1">
    <location>
        <begin position="260"/>
        <end position="279"/>
    </location>
</feature>
<dbReference type="EMBL" id="HBHR01006235">
    <property type="protein sequence ID" value="CAD9860524.1"/>
    <property type="molecule type" value="Transcribed_RNA"/>
</dbReference>
<evidence type="ECO:0008006" key="4">
    <source>
        <dbReference type="Google" id="ProtNLM"/>
    </source>
</evidence>
<keyword evidence="1" id="KW-0812">Transmembrane</keyword>